<feature type="region of interest" description="Disordered" evidence="1">
    <location>
        <begin position="52"/>
        <end position="74"/>
    </location>
</feature>
<evidence type="ECO:0000256" key="1">
    <source>
        <dbReference type="SAM" id="MobiDB-lite"/>
    </source>
</evidence>
<feature type="compositionally biased region" description="Basic and acidic residues" evidence="1">
    <location>
        <begin position="63"/>
        <end position="74"/>
    </location>
</feature>
<sequence length="129" mass="14799">MDDQNKKLLEEAIAKALENLDKEEIGSEEYSKRIADIRKLYELKIDEEKIDESRNSAAMQRGQESEKMTHEAELKKEETKQTILKIGGDIGKTILTIGAYGIWFLNLLKFEENGTIHSKGWSFIGKPRL</sequence>
<reference evidence="2" key="1">
    <citation type="journal article" date="2021" name="Proc. Natl. Acad. Sci. U.S.A.">
        <title>A Catalog of Tens of Thousands of Viruses from Human Metagenomes Reveals Hidden Associations with Chronic Diseases.</title>
        <authorList>
            <person name="Tisza M.J."/>
            <person name="Buck C.B."/>
        </authorList>
    </citation>
    <scope>NUCLEOTIDE SEQUENCE</scope>
    <source>
        <strain evidence="2">Ct9lR64</strain>
    </source>
</reference>
<accession>A0A8S5QYC1</accession>
<protein>
    <submittedName>
        <fullName evidence="2">Uncharacterized protein</fullName>
    </submittedName>
</protein>
<name>A0A8S5QYC1_9CAUD</name>
<organism evidence="2">
    <name type="scientific">Siphoviridae sp. ct9lR64</name>
    <dbReference type="NCBI Taxonomy" id="2826178"/>
    <lineage>
        <taxon>Viruses</taxon>
        <taxon>Duplodnaviria</taxon>
        <taxon>Heunggongvirae</taxon>
        <taxon>Uroviricota</taxon>
        <taxon>Caudoviricetes</taxon>
    </lineage>
</organism>
<evidence type="ECO:0000313" key="2">
    <source>
        <dbReference type="EMBL" id="DAE23851.1"/>
    </source>
</evidence>
<dbReference type="EMBL" id="BK015760">
    <property type="protein sequence ID" value="DAE23851.1"/>
    <property type="molecule type" value="Genomic_DNA"/>
</dbReference>
<proteinExistence type="predicted"/>